<gene>
    <name evidence="1" type="ORF">B0293_41125</name>
</gene>
<dbReference type="Proteomes" id="UP000188551">
    <property type="component" value="Unassembled WGS sequence"/>
</dbReference>
<organism evidence="1 2">
    <name type="scientific">Amycolatopsis azurea DSM 43854</name>
    <dbReference type="NCBI Taxonomy" id="1238180"/>
    <lineage>
        <taxon>Bacteria</taxon>
        <taxon>Bacillati</taxon>
        <taxon>Actinomycetota</taxon>
        <taxon>Actinomycetes</taxon>
        <taxon>Pseudonocardiales</taxon>
        <taxon>Pseudonocardiaceae</taxon>
        <taxon>Amycolatopsis</taxon>
    </lineage>
</organism>
<comment type="caution">
    <text evidence="1">The sequence shown here is derived from an EMBL/GenBank/DDBJ whole genome shotgun (WGS) entry which is preliminary data.</text>
</comment>
<feature type="non-terminal residue" evidence="1">
    <location>
        <position position="1"/>
    </location>
</feature>
<accession>A0ABX3IZL0</accession>
<reference evidence="1 2" key="1">
    <citation type="submission" date="2017-02" db="EMBL/GenBank/DDBJ databases">
        <title>Amycolatopsis azurea DSM 43854 draft genome.</title>
        <authorList>
            <person name="Mayilraj S."/>
        </authorList>
    </citation>
    <scope>NUCLEOTIDE SEQUENCE [LARGE SCALE GENOMIC DNA]</scope>
    <source>
        <strain evidence="1 2">DSM 43854</strain>
    </source>
</reference>
<keyword evidence="2" id="KW-1185">Reference proteome</keyword>
<name>A0ABX3IZL0_9PSEU</name>
<evidence type="ECO:0000313" key="1">
    <source>
        <dbReference type="EMBL" id="OOC00880.1"/>
    </source>
</evidence>
<dbReference type="EMBL" id="MUXN01000036">
    <property type="protein sequence ID" value="OOC00880.1"/>
    <property type="molecule type" value="Genomic_DNA"/>
</dbReference>
<sequence>DNRGKLIEDDPDAGRTELAASTAIEPFVSEVTTYPGVHAAHATLAGTRDTPAVALVISAEQGGDLTEIRHRIDTDGLPRLCQALDLDTLPTTVEFRFSTKAGARAL</sequence>
<evidence type="ECO:0000313" key="2">
    <source>
        <dbReference type="Proteomes" id="UP000188551"/>
    </source>
</evidence>
<protein>
    <submittedName>
        <fullName evidence="1">Uncharacterized protein</fullName>
    </submittedName>
</protein>
<proteinExistence type="predicted"/>